<feature type="compositionally biased region" description="Low complexity" evidence="1">
    <location>
        <begin position="197"/>
        <end position="234"/>
    </location>
</feature>
<organism evidence="2 3">
    <name type="scientific">Phialophora macrospora</name>
    <dbReference type="NCBI Taxonomy" id="1851006"/>
    <lineage>
        <taxon>Eukaryota</taxon>
        <taxon>Fungi</taxon>
        <taxon>Dikarya</taxon>
        <taxon>Ascomycota</taxon>
        <taxon>Pezizomycotina</taxon>
        <taxon>Eurotiomycetes</taxon>
        <taxon>Chaetothyriomycetidae</taxon>
        <taxon>Chaetothyriales</taxon>
        <taxon>Herpotrichiellaceae</taxon>
        <taxon>Phialophora</taxon>
    </lineage>
</organism>
<gene>
    <name evidence="2" type="ORF">PV04_10039</name>
</gene>
<dbReference type="HOGENOM" id="CLU_080478_0_0_1"/>
<evidence type="ECO:0000313" key="3">
    <source>
        <dbReference type="Proteomes" id="UP000054266"/>
    </source>
</evidence>
<reference evidence="2 3" key="1">
    <citation type="submission" date="2015-01" db="EMBL/GenBank/DDBJ databases">
        <title>The Genome Sequence of Capronia semiimmersa CBS27337.</title>
        <authorList>
            <consortium name="The Broad Institute Genomics Platform"/>
            <person name="Cuomo C."/>
            <person name="de Hoog S."/>
            <person name="Gorbushina A."/>
            <person name="Stielow B."/>
            <person name="Teixiera M."/>
            <person name="Abouelleil A."/>
            <person name="Chapman S.B."/>
            <person name="Priest M."/>
            <person name="Young S.K."/>
            <person name="Wortman J."/>
            <person name="Nusbaum C."/>
            <person name="Birren B."/>
        </authorList>
    </citation>
    <scope>NUCLEOTIDE SEQUENCE [LARGE SCALE GENOMIC DNA]</scope>
    <source>
        <strain evidence="2 3">CBS 27337</strain>
    </source>
</reference>
<feature type="compositionally biased region" description="Low complexity" evidence="1">
    <location>
        <begin position="104"/>
        <end position="114"/>
    </location>
</feature>
<feature type="compositionally biased region" description="Low complexity" evidence="1">
    <location>
        <begin position="144"/>
        <end position="167"/>
    </location>
</feature>
<sequence>MATQWVLGKVSEALAPTVSSTVSSAGSFAGGAVNALGNSINGIGEAINGSVRRYGDGVKDYGNGLMDWTSADGMRAATASNPLGLNAGKTGGKLQVTGGGIYRAAPSTPTSAASKRLTTTSRTAAPQKKIEAGTPRKALPAPSGAKPANAVKKAAPAAGSSPVKKAPTAPLKPVQHAAKTVTPNPGAMRKKPTESTNKANGGAKPPGAAAAKKSTPAKPKTATATASKAKTSASYPTRAANPLGLSW</sequence>
<name>A0A0D2F5K0_9EURO</name>
<dbReference type="AlphaFoldDB" id="A0A0D2F5K0"/>
<dbReference type="EMBL" id="KN846962">
    <property type="protein sequence ID" value="KIW63173.1"/>
    <property type="molecule type" value="Genomic_DNA"/>
</dbReference>
<dbReference type="Proteomes" id="UP000054266">
    <property type="component" value="Unassembled WGS sequence"/>
</dbReference>
<accession>A0A0D2F5K0</accession>
<evidence type="ECO:0000313" key="2">
    <source>
        <dbReference type="EMBL" id="KIW63173.1"/>
    </source>
</evidence>
<evidence type="ECO:0000256" key="1">
    <source>
        <dbReference type="SAM" id="MobiDB-lite"/>
    </source>
</evidence>
<proteinExistence type="predicted"/>
<keyword evidence="3" id="KW-1185">Reference proteome</keyword>
<dbReference type="STRING" id="5601.A0A0D2F5K0"/>
<feature type="region of interest" description="Disordered" evidence="1">
    <location>
        <begin position="100"/>
        <end position="247"/>
    </location>
</feature>
<protein>
    <submittedName>
        <fullName evidence="2">Uncharacterized protein</fullName>
    </submittedName>
</protein>